<proteinExistence type="predicted"/>
<sequence length="123" mass="12871">MRNLVARGLLICAVAAGFSTSVQAQDQGYRLLVEDGVDAIAVRHVIADKLGEPVVTSSIPRQMLTDENAAARLRAEAGGQQMIVVGNANLIQAVAGGRSGPRSLRTDLARVLPAESLAVARIN</sequence>
<evidence type="ECO:0000313" key="2">
    <source>
        <dbReference type="EMBL" id="SNS08290.1"/>
    </source>
</evidence>
<reference evidence="3" key="1">
    <citation type="submission" date="2017-06" db="EMBL/GenBank/DDBJ databases">
        <authorList>
            <person name="Varghese N."/>
            <person name="Submissions S."/>
        </authorList>
    </citation>
    <scope>NUCLEOTIDE SEQUENCE [LARGE SCALE GENOMIC DNA]</scope>
    <source>
        <strain evidence="3">LNB2</strain>
    </source>
</reference>
<protein>
    <submittedName>
        <fullName evidence="2">Uncharacterized protein</fullName>
    </submittedName>
</protein>
<feature type="chain" id="PRO_5013054192" evidence="1">
    <location>
        <begin position="25"/>
        <end position="123"/>
    </location>
</feature>
<name>A0A239BJW8_9SPHN</name>
<dbReference type="EMBL" id="FZOS01000001">
    <property type="protein sequence ID" value="SNS08290.1"/>
    <property type="molecule type" value="Genomic_DNA"/>
</dbReference>
<organism evidence="2 3">
    <name type="scientific">Edaphosphingomonas laterariae</name>
    <dbReference type="NCBI Taxonomy" id="861865"/>
    <lineage>
        <taxon>Bacteria</taxon>
        <taxon>Pseudomonadati</taxon>
        <taxon>Pseudomonadota</taxon>
        <taxon>Alphaproteobacteria</taxon>
        <taxon>Sphingomonadales</taxon>
        <taxon>Rhizorhabdaceae</taxon>
        <taxon>Edaphosphingomonas</taxon>
    </lineage>
</organism>
<dbReference type="AlphaFoldDB" id="A0A239BJW8"/>
<dbReference type="Proteomes" id="UP000198281">
    <property type="component" value="Unassembled WGS sequence"/>
</dbReference>
<accession>A0A239BJW8</accession>
<gene>
    <name evidence="2" type="ORF">SAMN06295912_101229</name>
</gene>
<feature type="signal peptide" evidence="1">
    <location>
        <begin position="1"/>
        <end position="24"/>
    </location>
</feature>
<keyword evidence="1" id="KW-0732">Signal</keyword>
<dbReference type="OrthoDB" id="7585455at2"/>
<keyword evidence="3" id="KW-1185">Reference proteome</keyword>
<evidence type="ECO:0000313" key="3">
    <source>
        <dbReference type="Proteomes" id="UP000198281"/>
    </source>
</evidence>
<evidence type="ECO:0000256" key="1">
    <source>
        <dbReference type="SAM" id="SignalP"/>
    </source>
</evidence>